<dbReference type="AlphaFoldDB" id="X1QRK4"/>
<name>X1QRK4_9ZZZZ</name>
<evidence type="ECO:0000313" key="2">
    <source>
        <dbReference type="EMBL" id="GAI57426.1"/>
    </source>
</evidence>
<feature type="non-terminal residue" evidence="2">
    <location>
        <position position="1"/>
    </location>
</feature>
<sequence length="48" mass="5427">LELGDEHAVINPSRENEDSSPHAEEKLGEHEGREYGECEINERLPPIT</sequence>
<reference evidence="2" key="1">
    <citation type="journal article" date="2014" name="Front. Microbiol.">
        <title>High frequency of phylogenetically diverse reductive dehalogenase-homologous genes in deep subseafloor sedimentary metagenomes.</title>
        <authorList>
            <person name="Kawai M."/>
            <person name="Futagami T."/>
            <person name="Toyoda A."/>
            <person name="Takaki Y."/>
            <person name="Nishi S."/>
            <person name="Hori S."/>
            <person name="Arai W."/>
            <person name="Tsubouchi T."/>
            <person name="Morono Y."/>
            <person name="Uchiyama I."/>
            <person name="Ito T."/>
            <person name="Fujiyama A."/>
            <person name="Inagaki F."/>
            <person name="Takami H."/>
        </authorList>
    </citation>
    <scope>NUCLEOTIDE SEQUENCE</scope>
    <source>
        <strain evidence="2">Expedition CK06-06</strain>
    </source>
</reference>
<organism evidence="2">
    <name type="scientific">marine sediment metagenome</name>
    <dbReference type="NCBI Taxonomy" id="412755"/>
    <lineage>
        <taxon>unclassified sequences</taxon>
        <taxon>metagenomes</taxon>
        <taxon>ecological metagenomes</taxon>
    </lineage>
</organism>
<comment type="caution">
    <text evidence="2">The sequence shown here is derived from an EMBL/GenBank/DDBJ whole genome shotgun (WGS) entry which is preliminary data.</text>
</comment>
<dbReference type="EMBL" id="BARV01039486">
    <property type="protein sequence ID" value="GAI57426.1"/>
    <property type="molecule type" value="Genomic_DNA"/>
</dbReference>
<accession>X1QRK4</accession>
<protein>
    <submittedName>
        <fullName evidence="2">Uncharacterized protein</fullName>
    </submittedName>
</protein>
<feature type="compositionally biased region" description="Basic and acidic residues" evidence="1">
    <location>
        <begin position="1"/>
        <end position="42"/>
    </location>
</feature>
<feature type="region of interest" description="Disordered" evidence="1">
    <location>
        <begin position="1"/>
        <end position="48"/>
    </location>
</feature>
<evidence type="ECO:0000256" key="1">
    <source>
        <dbReference type="SAM" id="MobiDB-lite"/>
    </source>
</evidence>
<proteinExistence type="predicted"/>
<gene>
    <name evidence="2" type="ORF">S06H3_60512</name>
</gene>